<keyword evidence="4 6" id="KW-1133">Transmembrane helix</keyword>
<evidence type="ECO:0000256" key="2">
    <source>
        <dbReference type="ARBA" id="ARBA00022475"/>
    </source>
</evidence>
<evidence type="ECO:0000256" key="1">
    <source>
        <dbReference type="ARBA" id="ARBA00004651"/>
    </source>
</evidence>
<dbReference type="GO" id="GO:0005886">
    <property type="term" value="C:plasma membrane"/>
    <property type="evidence" value="ECO:0007669"/>
    <property type="project" value="UniProtKB-SubCell"/>
</dbReference>
<dbReference type="InterPro" id="IPR001123">
    <property type="entry name" value="LeuE-type"/>
</dbReference>
<dbReference type="GO" id="GO:0033228">
    <property type="term" value="P:cysteine export across plasma membrane"/>
    <property type="evidence" value="ECO:0007669"/>
    <property type="project" value="TreeGrafter"/>
</dbReference>
<evidence type="ECO:0000313" key="7">
    <source>
        <dbReference type="EMBL" id="SDB84296.1"/>
    </source>
</evidence>
<gene>
    <name evidence="7" type="ORF">SAMN05421733_10230</name>
</gene>
<keyword evidence="5 6" id="KW-0472">Membrane</keyword>
<dbReference type="EMBL" id="FMYL01000002">
    <property type="protein sequence ID" value="SDB84296.1"/>
    <property type="molecule type" value="Genomic_DNA"/>
</dbReference>
<feature type="transmembrane region" description="Helical" evidence="6">
    <location>
        <begin position="71"/>
        <end position="90"/>
    </location>
</feature>
<dbReference type="Proteomes" id="UP000242501">
    <property type="component" value="Unassembled WGS sequence"/>
</dbReference>
<feature type="transmembrane region" description="Helical" evidence="6">
    <location>
        <begin position="44"/>
        <end position="64"/>
    </location>
</feature>
<evidence type="ECO:0000313" key="8">
    <source>
        <dbReference type="Proteomes" id="UP000242501"/>
    </source>
</evidence>
<evidence type="ECO:0000256" key="3">
    <source>
        <dbReference type="ARBA" id="ARBA00022692"/>
    </source>
</evidence>
<keyword evidence="8" id="KW-1185">Reference proteome</keyword>
<dbReference type="OrthoDB" id="9812084at2"/>
<dbReference type="PANTHER" id="PTHR30086:SF20">
    <property type="entry name" value="ARGININE EXPORTER PROTEIN ARGO-RELATED"/>
    <property type="match status" value="1"/>
</dbReference>
<comment type="subcellular location">
    <subcellularLocation>
        <location evidence="1">Cell membrane</location>
        <topology evidence="1">Multi-pass membrane protein</topology>
    </subcellularLocation>
</comment>
<name>A0A1G6GSZ4_9GAMM</name>
<evidence type="ECO:0000256" key="5">
    <source>
        <dbReference type="ARBA" id="ARBA00023136"/>
    </source>
</evidence>
<organism evidence="7 8">
    <name type="scientific">Acinetobacter boissieri</name>
    <dbReference type="NCBI Taxonomy" id="1219383"/>
    <lineage>
        <taxon>Bacteria</taxon>
        <taxon>Pseudomonadati</taxon>
        <taxon>Pseudomonadota</taxon>
        <taxon>Gammaproteobacteria</taxon>
        <taxon>Moraxellales</taxon>
        <taxon>Moraxellaceae</taxon>
        <taxon>Acinetobacter</taxon>
    </lineage>
</organism>
<evidence type="ECO:0000256" key="6">
    <source>
        <dbReference type="SAM" id="Phobius"/>
    </source>
</evidence>
<dbReference type="PANTHER" id="PTHR30086">
    <property type="entry name" value="ARGININE EXPORTER PROTEIN ARGO"/>
    <property type="match status" value="1"/>
</dbReference>
<evidence type="ECO:0000256" key="4">
    <source>
        <dbReference type="ARBA" id="ARBA00022989"/>
    </source>
</evidence>
<keyword evidence="3 6" id="KW-0812">Transmembrane</keyword>
<dbReference type="AlphaFoldDB" id="A0A1G6GSZ4"/>
<dbReference type="Pfam" id="PF01810">
    <property type="entry name" value="LysE"/>
    <property type="match status" value="1"/>
</dbReference>
<keyword evidence="2" id="KW-1003">Cell membrane</keyword>
<protein>
    <submittedName>
        <fullName evidence="7">LysE type translocator</fullName>
    </submittedName>
</protein>
<dbReference type="GO" id="GO:0015171">
    <property type="term" value="F:amino acid transmembrane transporter activity"/>
    <property type="evidence" value="ECO:0007669"/>
    <property type="project" value="TreeGrafter"/>
</dbReference>
<dbReference type="STRING" id="1219383.SAMN05421733_10230"/>
<sequence>MSITLLTSFALYCLVTSITPGPNNIMLISSGINFGFKKTIPHILGIGIGIGCCIMFICLSLFVSQVLSFSILFYELIKIIGIFYLLYLSYKIIQSSNLHVQLHQNYAPFSFI</sequence>
<reference evidence="8" key="1">
    <citation type="submission" date="2016-09" db="EMBL/GenBank/DDBJ databases">
        <authorList>
            <person name="Varghese N."/>
            <person name="Submissions S."/>
        </authorList>
    </citation>
    <scope>NUCLEOTIDE SEQUENCE [LARGE SCALE GENOMIC DNA]</scope>
    <source>
        <strain evidence="8">ANC 4422</strain>
    </source>
</reference>
<proteinExistence type="predicted"/>
<accession>A0A1G6GSZ4</accession>
<dbReference type="RefSeq" id="WP_092746732.1">
    <property type="nucleotide sequence ID" value="NZ_FMYL01000002.1"/>
</dbReference>